<sequence>MSDSINIRQWIIYRVTILLALTLLAGCQQSQEDTALESSLGKSLGAKVEPGRTLSFPQDHGAHNDYGIEWWYLTANLKDRQGRDHGVQWTLFRFRGEQDTADNPWWQGQWYMGHLAWSPPQQVGEHRAWERWGRGGVGAEQQAGVLAQPFSAWIDDWQLQSREAPFLPLNLVAGEDDFRMALVLGDSPQVRHGKDGYSQKSADGNLASFYYSYPMLKVSGHLKGPDGWFEVSGEGWLDREWSSQFLDKRYQGWDWLSAHLDGGDALMLFCMRPSEGQDPKLRHCEGSLIAPDGSLQALKPEQIQWRATRWSSLDSGRFPVAFELGLPDRDWQMTVETLSEDQRNQLAFPYWEGPVRLSGSRAGIGFIEMTGYENR</sequence>
<dbReference type="SUPFAM" id="SSF159245">
    <property type="entry name" value="AttH-like"/>
    <property type="match status" value="1"/>
</dbReference>
<dbReference type="OrthoDB" id="9770826at2"/>
<dbReference type="STRING" id="299255.SAMN02745129_4131"/>
<protein>
    <submittedName>
        <fullName evidence="2">Predicted secreted hydrolase</fullName>
    </submittedName>
</protein>
<feature type="domain" description="AttH" evidence="1">
    <location>
        <begin position="68"/>
        <end position="243"/>
    </location>
</feature>
<reference evidence="2 3" key="1">
    <citation type="submission" date="2016-11" db="EMBL/GenBank/DDBJ databases">
        <authorList>
            <person name="Jaros S."/>
            <person name="Januszkiewicz K."/>
            <person name="Wedrychowicz H."/>
        </authorList>
    </citation>
    <scope>NUCLEOTIDE SEQUENCE [LARGE SCALE GENOMIC DNA]</scope>
    <source>
        <strain evidence="2 3">DSM 16917</strain>
    </source>
</reference>
<dbReference type="AlphaFoldDB" id="A0A1M5YDW0"/>
<accession>A0A1M5YDW0</accession>
<gene>
    <name evidence="2" type="ORF">SAMN02745129_4131</name>
</gene>
<dbReference type="InterPro" id="IPR010791">
    <property type="entry name" value="AttH_dom"/>
</dbReference>
<dbReference type="Pfam" id="PF07143">
    <property type="entry name" value="CrtC"/>
    <property type="match status" value="1"/>
</dbReference>
<dbReference type="Gene3D" id="2.40.370.10">
    <property type="entry name" value="AttH-like domain"/>
    <property type="match status" value="2"/>
</dbReference>
<dbReference type="EMBL" id="FQXG01000007">
    <property type="protein sequence ID" value="SHI10217.1"/>
    <property type="molecule type" value="Genomic_DNA"/>
</dbReference>
<dbReference type="InterPro" id="IPR023374">
    <property type="entry name" value="AttH-like_dom_sf"/>
</dbReference>
<keyword evidence="3" id="KW-1185">Reference proteome</keyword>
<dbReference type="PANTHER" id="PTHR38591:SF1">
    <property type="entry name" value="BLL1000 PROTEIN"/>
    <property type="match status" value="1"/>
</dbReference>
<dbReference type="PANTHER" id="PTHR38591">
    <property type="entry name" value="HYDROLASE"/>
    <property type="match status" value="1"/>
</dbReference>
<evidence type="ECO:0000259" key="1">
    <source>
        <dbReference type="Pfam" id="PF07143"/>
    </source>
</evidence>
<name>A0A1M5YDW0_9GAMM</name>
<evidence type="ECO:0000313" key="2">
    <source>
        <dbReference type="EMBL" id="SHI10217.1"/>
    </source>
</evidence>
<dbReference type="RefSeq" id="WP_067660778.1">
    <property type="nucleotide sequence ID" value="NZ_FQXG01000007.1"/>
</dbReference>
<dbReference type="GO" id="GO:0016787">
    <property type="term" value="F:hydrolase activity"/>
    <property type="evidence" value="ECO:0007669"/>
    <property type="project" value="UniProtKB-KW"/>
</dbReference>
<organism evidence="2 3">
    <name type="scientific">Ferrimonas marina</name>
    <dbReference type="NCBI Taxonomy" id="299255"/>
    <lineage>
        <taxon>Bacteria</taxon>
        <taxon>Pseudomonadati</taxon>
        <taxon>Pseudomonadota</taxon>
        <taxon>Gammaproteobacteria</taxon>
        <taxon>Alteromonadales</taxon>
        <taxon>Ferrimonadaceae</taxon>
        <taxon>Ferrimonas</taxon>
    </lineage>
</organism>
<dbReference type="Proteomes" id="UP000184268">
    <property type="component" value="Unassembled WGS sequence"/>
</dbReference>
<evidence type="ECO:0000313" key="3">
    <source>
        <dbReference type="Proteomes" id="UP000184268"/>
    </source>
</evidence>
<dbReference type="Pfam" id="PF17186">
    <property type="entry name" value="Lipocalin_9"/>
    <property type="match status" value="1"/>
</dbReference>
<keyword evidence="2" id="KW-0378">Hydrolase</keyword>
<proteinExistence type="predicted"/>